<keyword evidence="5" id="KW-0762">Sugar transport</keyword>
<evidence type="ECO:0000256" key="5">
    <source>
        <dbReference type="ARBA" id="ARBA00022597"/>
    </source>
</evidence>
<keyword evidence="10" id="KW-0626">Porin</keyword>
<dbReference type="Gene3D" id="3.10.560.10">
    <property type="entry name" value="Outer membrane lipoprotein wza domain like"/>
    <property type="match status" value="1"/>
</dbReference>
<dbReference type="InterPro" id="IPR049712">
    <property type="entry name" value="Poly_export"/>
</dbReference>
<dbReference type="InterPro" id="IPR003715">
    <property type="entry name" value="Poly_export_N"/>
</dbReference>
<feature type="chain" id="PRO_5031500362" evidence="15">
    <location>
        <begin position="23"/>
        <end position="209"/>
    </location>
</feature>
<keyword evidence="9" id="KW-0406">Ion transport</keyword>
<dbReference type="Gene3D" id="3.30.1950.10">
    <property type="entry name" value="wza like domain"/>
    <property type="match status" value="1"/>
</dbReference>
<evidence type="ECO:0000256" key="10">
    <source>
        <dbReference type="ARBA" id="ARBA00023114"/>
    </source>
</evidence>
<dbReference type="InterPro" id="IPR017477">
    <property type="entry name" value="PEP-CTERM_polysacc_export"/>
</dbReference>
<comment type="subcellular location">
    <subcellularLocation>
        <location evidence="1">Cell outer membrane</location>
        <topology evidence="1">Multi-pass membrane protein</topology>
    </subcellularLocation>
</comment>
<organism evidence="18 19">
    <name type="scientific">Parvularcula mediterranea</name>
    <dbReference type="NCBI Taxonomy" id="2732508"/>
    <lineage>
        <taxon>Bacteria</taxon>
        <taxon>Pseudomonadati</taxon>
        <taxon>Pseudomonadota</taxon>
        <taxon>Alphaproteobacteria</taxon>
        <taxon>Parvularculales</taxon>
        <taxon>Parvularculaceae</taxon>
        <taxon>Parvularcula</taxon>
    </lineage>
</organism>
<protein>
    <submittedName>
        <fullName evidence="18">Polysaccharide export protein</fullName>
    </submittedName>
</protein>
<reference evidence="18 19" key="1">
    <citation type="submission" date="2020-05" db="EMBL/GenBank/DDBJ databases">
        <title>Parvularcula mediterraneae sp. nov., isolated from polypropylene straw from shallow seawater of the seashore of Laganas in Zakynthos island, Greece.</title>
        <authorList>
            <person name="Szabo I."/>
            <person name="Al-Omari J."/>
            <person name="Rado J."/>
            <person name="Szerdahelyi G.S."/>
        </authorList>
    </citation>
    <scope>NUCLEOTIDE SEQUENCE [LARGE SCALE GENOMIC DNA]</scope>
    <source>
        <strain evidence="18 19">ZS-1/3</strain>
    </source>
</reference>
<evidence type="ECO:0000256" key="2">
    <source>
        <dbReference type="ARBA" id="ARBA00009450"/>
    </source>
</evidence>
<dbReference type="GO" id="GO:0015159">
    <property type="term" value="F:polysaccharide transmembrane transporter activity"/>
    <property type="evidence" value="ECO:0007669"/>
    <property type="project" value="InterPro"/>
</dbReference>
<comment type="caution">
    <text evidence="18">The sequence shown here is derived from an EMBL/GenBank/DDBJ whole genome shotgun (WGS) entry which is preliminary data.</text>
</comment>
<dbReference type="Pfam" id="PF02563">
    <property type="entry name" value="Poly_export"/>
    <property type="match status" value="1"/>
</dbReference>
<evidence type="ECO:0000256" key="7">
    <source>
        <dbReference type="ARBA" id="ARBA00022729"/>
    </source>
</evidence>
<sequence>MTMLRPQAIFLTLGALMLAACAGITPPPSEGISRAELQGQEYPEYVIGPYDELQVFVWQAPELSQQARVRPDGRISTPLVEDMVAAGKSPTELAADIEDRLTEFVRTPEVTVIVTGFSSTFDQQIRVLGEAQRPAALPYQAGMTTLDVMIAVGGLTEFAAGNRAKLIRGRDGEKQTYKLRLGDLLRKGDVTADVPLQPGDVILIPDSIF</sequence>
<keyword evidence="3" id="KW-0813">Transport</keyword>
<evidence type="ECO:0000256" key="15">
    <source>
        <dbReference type="SAM" id="SignalP"/>
    </source>
</evidence>
<keyword evidence="8" id="KW-0625">Polysaccharide transport</keyword>
<dbReference type="GO" id="GO:0006811">
    <property type="term" value="P:monoatomic ion transport"/>
    <property type="evidence" value="ECO:0007669"/>
    <property type="project" value="UniProtKB-KW"/>
</dbReference>
<feature type="domain" description="Polysaccharide export protein N-terminal" evidence="16">
    <location>
        <begin position="41"/>
        <end position="115"/>
    </location>
</feature>
<dbReference type="InterPro" id="IPR054765">
    <property type="entry name" value="SLBB_dom"/>
</dbReference>
<evidence type="ECO:0000256" key="6">
    <source>
        <dbReference type="ARBA" id="ARBA00022692"/>
    </source>
</evidence>
<dbReference type="Pfam" id="PF22461">
    <property type="entry name" value="SLBB_2"/>
    <property type="match status" value="1"/>
</dbReference>
<evidence type="ECO:0000256" key="11">
    <source>
        <dbReference type="ARBA" id="ARBA00023136"/>
    </source>
</evidence>
<evidence type="ECO:0000256" key="4">
    <source>
        <dbReference type="ARBA" id="ARBA00022452"/>
    </source>
</evidence>
<evidence type="ECO:0000256" key="1">
    <source>
        <dbReference type="ARBA" id="ARBA00004571"/>
    </source>
</evidence>
<feature type="signal peptide" evidence="15">
    <location>
        <begin position="1"/>
        <end position="22"/>
    </location>
</feature>
<dbReference type="GO" id="GO:0046930">
    <property type="term" value="C:pore complex"/>
    <property type="evidence" value="ECO:0007669"/>
    <property type="project" value="UniProtKB-KW"/>
</dbReference>
<comment type="similarity">
    <text evidence="2">Belongs to the BexD/CtrA/VexA family.</text>
</comment>
<dbReference type="PANTHER" id="PTHR33619:SF3">
    <property type="entry name" value="POLYSACCHARIDE EXPORT PROTEIN GFCE-RELATED"/>
    <property type="match status" value="1"/>
</dbReference>
<dbReference type="NCBIfam" id="TIGR03027">
    <property type="entry name" value="pepcterm_export"/>
    <property type="match status" value="1"/>
</dbReference>
<dbReference type="PANTHER" id="PTHR33619">
    <property type="entry name" value="POLYSACCHARIDE EXPORT PROTEIN GFCE-RELATED"/>
    <property type="match status" value="1"/>
</dbReference>
<evidence type="ECO:0000256" key="9">
    <source>
        <dbReference type="ARBA" id="ARBA00023065"/>
    </source>
</evidence>
<gene>
    <name evidence="18" type="ORF">HK107_08030</name>
</gene>
<dbReference type="GO" id="GO:0015288">
    <property type="term" value="F:porin activity"/>
    <property type="evidence" value="ECO:0007669"/>
    <property type="project" value="UniProtKB-KW"/>
</dbReference>
<proteinExistence type="inferred from homology"/>
<dbReference type="PROSITE" id="PS51257">
    <property type="entry name" value="PROKAR_LIPOPROTEIN"/>
    <property type="match status" value="1"/>
</dbReference>
<dbReference type="AlphaFoldDB" id="A0A7Y3W5F9"/>
<evidence type="ECO:0000313" key="19">
    <source>
        <dbReference type="Proteomes" id="UP000536835"/>
    </source>
</evidence>
<dbReference type="Proteomes" id="UP000536835">
    <property type="component" value="Unassembled WGS sequence"/>
</dbReference>
<keyword evidence="19" id="KW-1185">Reference proteome</keyword>
<accession>A0A7Y3W5F9</accession>
<keyword evidence="6" id="KW-0812">Transmembrane</keyword>
<name>A0A7Y3W5F9_9PROT</name>
<evidence type="ECO:0000256" key="12">
    <source>
        <dbReference type="ARBA" id="ARBA00023139"/>
    </source>
</evidence>
<feature type="domain" description="SLBB" evidence="17">
    <location>
        <begin position="123"/>
        <end position="203"/>
    </location>
</feature>
<keyword evidence="14" id="KW-0449">Lipoprotein</keyword>
<evidence type="ECO:0000313" key="18">
    <source>
        <dbReference type="EMBL" id="NNU16267.1"/>
    </source>
</evidence>
<dbReference type="GO" id="GO:0009279">
    <property type="term" value="C:cell outer membrane"/>
    <property type="evidence" value="ECO:0007669"/>
    <property type="project" value="UniProtKB-SubCell"/>
</dbReference>
<keyword evidence="4" id="KW-1134">Transmembrane beta strand</keyword>
<evidence type="ECO:0000259" key="17">
    <source>
        <dbReference type="Pfam" id="PF22461"/>
    </source>
</evidence>
<dbReference type="EMBL" id="JABFCX010000002">
    <property type="protein sequence ID" value="NNU16267.1"/>
    <property type="molecule type" value="Genomic_DNA"/>
</dbReference>
<keyword evidence="12" id="KW-0564">Palmitate</keyword>
<evidence type="ECO:0000256" key="3">
    <source>
        <dbReference type="ARBA" id="ARBA00022448"/>
    </source>
</evidence>
<evidence type="ECO:0000256" key="13">
    <source>
        <dbReference type="ARBA" id="ARBA00023237"/>
    </source>
</evidence>
<evidence type="ECO:0000259" key="16">
    <source>
        <dbReference type="Pfam" id="PF02563"/>
    </source>
</evidence>
<evidence type="ECO:0000256" key="8">
    <source>
        <dbReference type="ARBA" id="ARBA00023047"/>
    </source>
</evidence>
<keyword evidence="7 15" id="KW-0732">Signal</keyword>
<keyword evidence="11" id="KW-0472">Membrane</keyword>
<evidence type="ECO:0000256" key="14">
    <source>
        <dbReference type="ARBA" id="ARBA00023288"/>
    </source>
</evidence>
<keyword evidence="13" id="KW-0998">Cell outer membrane</keyword>